<reference evidence="1" key="1">
    <citation type="submission" date="2019-11" db="EMBL/GenBank/DDBJ databases">
        <authorList>
            <person name="Liu Y."/>
            <person name="Hou J."/>
            <person name="Li T.-Q."/>
            <person name="Guan C.-H."/>
            <person name="Wu X."/>
            <person name="Wu H.-Z."/>
            <person name="Ling F."/>
            <person name="Zhang R."/>
            <person name="Shi X.-G."/>
            <person name="Ren J.-P."/>
            <person name="Chen E.-F."/>
            <person name="Sun J.-M."/>
        </authorList>
    </citation>
    <scope>NUCLEOTIDE SEQUENCE</scope>
    <source>
        <strain evidence="1">Adult_tree_wgs_1</strain>
        <tissue evidence="1">Leaves</tissue>
    </source>
</reference>
<evidence type="ECO:0000313" key="2">
    <source>
        <dbReference type="Proteomes" id="UP000626092"/>
    </source>
</evidence>
<evidence type="ECO:0000313" key="1">
    <source>
        <dbReference type="EMBL" id="KAF7137440.1"/>
    </source>
</evidence>
<protein>
    <submittedName>
        <fullName evidence="1">Uncharacterized protein</fullName>
    </submittedName>
</protein>
<proteinExistence type="predicted"/>
<dbReference type="AlphaFoldDB" id="A0A834GNC0"/>
<comment type="caution">
    <text evidence="1">The sequence shown here is derived from an EMBL/GenBank/DDBJ whole genome shotgun (WGS) entry which is preliminary data.</text>
</comment>
<sequence>MMVRLGFLWQVGVQYLIAATSKDINWYVFLSIVDFDGLGKNAAGLLGMEMTEFFLAFRPFEVCVPSHAGIYTVNFLCSRALGCQIVIVGVDFCREGLRPCSTSINKAEKEIKNGQRRRFVWCVSFSRLDKLEHQNSGVEPLVAAIQTMKFNHEAFSSMKDAQLVQRIGVLAYEFELENMALNERFLPSCCLCCDGMDGLHYPPRHIILTKGFPSKELCDAKDAEVCIRALENQIAELVSQPNIEEQECQAEINACNQVQAELINLEGRRS</sequence>
<name>A0A834GNC0_RHOSS</name>
<dbReference type="Proteomes" id="UP000626092">
    <property type="component" value="Unassembled WGS sequence"/>
</dbReference>
<gene>
    <name evidence="1" type="ORF">RHSIM_Rhsim07G0133700</name>
</gene>
<keyword evidence="2" id="KW-1185">Reference proteome</keyword>
<dbReference type="EMBL" id="WJXA01000007">
    <property type="protein sequence ID" value="KAF7137440.1"/>
    <property type="molecule type" value="Genomic_DNA"/>
</dbReference>
<organism evidence="1 2">
    <name type="scientific">Rhododendron simsii</name>
    <name type="common">Sims's rhododendron</name>
    <dbReference type="NCBI Taxonomy" id="118357"/>
    <lineage>
        <taxon>Eukaryota</taxon>
        <taxon>Viridiplantae</taxon>
        <taxon>Streptophyta</taxon>
        <taxon>Embryophyta</taxon>
        <taxon>Tracheophyta</taxon>
        <taxon>Spermatophyta</taxon>
        <taxon>Magnoliopsida</taxon>
        <taxon>eudicotyledons</taxon>
        <taxon>Gunneridae</taxon>
        <taxon>Pentapetalae</taxon>
        <taxon>asterids</taxon>
        <taxon>Ericales</taxon>
        <taxon>Ericaceae</taxon>
        <taxon>Ericoideae</taxon>
        <taxon>Rhodoreae</taxon>
        <taxon>Rhododendron</taxon>
    </lineage>
</organism>
<accession>A0A834GNC0</accession>
<dbReference type="OrthoDB" id="763901at2759"/>